<dbReference type="SUPFAM" id="SSF52540">
    <property type="entry name" value="P-loop containing nucleoside triphosphate hydrolases"/>
    <property type="match status" value="1"/>
</dbReference>
<dbReference type="InterPro" id="IPR036322">
    <property type="entry name" value="WD40_repeat_dom_sf"/>
</dbReference>
<dbReference type="PROSITE" id="PS50294">
    <property type="entry name" value="WD_REPEATS_REGION"/>
    <property type="match status" value="1"/>
</dbReference>
<dbReference type="CDD" id="cd16587">
    <property type="entry name" value="RING-HC_TRIM32_C-VII"/>
    <property type="match status" value="1"/>
</dbReference>
<keyword evidence="3" id="KW-0862">Zinc</keyword>
<organism evidence="8 9">
    <name type="scientific">Zingiber officinale</name>
    <name type="common">Ginger</name>
    <name type="synonym">Amomum zingiber</name>
    <dbReference type="NCBI Taxonomy" id="94328"/>
    <lineage>
        <taxon>Eukaryota</taxon>
        <taxon>Viridiplantae</taxon>
        <taxon>Streptophyta</taxon>
        <taxon>Embryophyta</taxon>
        <taxon>Tracheophyta</taxon>
        <taxon>Spermatophyta</taxon>
        <taxon>Magnoliopsida</taxon>
        <taxon>Liliopsida</taxon>
        <taxon>Zingiberales</taxon>
        <taxon>Zingiberaceae</taxon>
        <taxon>Zingiber</taxon>
    </lineage>
</organism>
<dbReference type="SMART" id="SM00320">
    <property type="entry name" value="WD40"/>
    <property type="match status" value="6"/>
</dbReference>
<evidence type="ECO:0000259" key="6">
    <source>
        <dbReference type="PROSITE" id="PS50089"/>
    </source>
</evidence>
<keyword evidence="2 4" id="KW-0863">Zinc-finger</keyword>
<name>A0A8J5HTU0_ZINOF</name>
<dbReference type="SUPFAM" id="SSF50978">
    <property type="entry name" value="WD40 repeat-like"/>
    <property type="match status" value="1"/>
</dbReference>
<dbReference type="InterPro" id="IPR044715">
    <property type="entry name" value="WDR86-like"/>
</dbReference>
<dbReference type="InterPro" id="IPR027370">
    <property type="entry name" value="Znf-RING_euk"/>
</dbReference>
<dbReference type="CDD" id="cd18787">
    <property type="entry name" value="SF2_C_DEAD"/>
    <property type="match status" value="1"/>
</dbReference>
<dbReference type="PANTHER" id="PTHR44489:SF11">
    <property type="entry name" value="WD REPEAT DOMAIN 86"/>
    <property type="match status" value="1"/>
</dbReference>
<dbReference type="Gene3D" id="3.30.40.10">
    <property type="entry name" value="Zinc/RING finger domain, C3HC4 (zinc finger)"/>
    <property type="match status" value="1"/>
</dbReference>
<dbReference type="PROSITE" id="PS50089">
    <property type="entry name" value="ZF_RING_2"/>
    <property type="match status" value="1"/>
</dbReference>
<keyword evidence="5" id="KW-0853">WD repeat</keyword>
<feature type="repeat" description="WD" evidence="5">
    <location>
        <begin position="684"/>
        <end position="713"/>
    </location>
</feature>
<dbReference type="SUPFAM" id="SSF56112">
    <property type="entry name" value="Protein kinase-like (PK-like)"/>
    <property type="match status" value="1"/>
</dbReference>
<dbReference type="PROSITE" id="PS51194">
    <property type="entry name" value="HELICASE_CTER"/>
    <property type="match status" value="1"/>
</dbReference>
<dbReference type="Pfam" id="PF13445">
    <property type="entry name" value="zf-RING_UBOX"/>
    <property type="match status" value="1"/>
</dbReference>
<evidence type="ECO:0000256" key="5">
    <source>
        <dbReference type="PROSITE-ProRule" id="PRU00221"/>
    </source>
</evidence>
<feature type="repeat" description="WD" evidence="5">
    <location>
        <begin position="552"/>
        <end position="591"/>
    </location>
</feature>
<dbReference type="InterPro" id="IPR015943">
    <property type="entry name" value="WD40/YVTN_repeat-like_dom_sf"/>
</dbReference>
<dbReference type="SMART" id="SM00184">
    <property type="entry name" value="RING"/>
    <property type="match status" value="1"/>
</dbReference>
<dbReference type="SMART" id="SM00490">
    <property type="entry name" value="HELICc"/>
    <property type="match status" value="1"/>
</dbReference>
<dbReference type="Pfam" id="PF00271">
    <property type="entry name" value="Helicase_C"/>
    <property type="match status" value="1"/>
</dbReference>
<dbReference type="EMBL" id="JACMSC010000004">
    <property type="protein sequence ID" value="KAG6525004.1"/>
    <property type="molecule type" value="Genomic_DNA"/>
</dbReference>
<dbReference type="InterPro" id="IPR013083">
    <property type="entry name" value="Znf_RING/FYVE/PHD"/>
</dbReference>
<dbReference type="Proteomes" id="UP000734854">
    <property type="component" value="Unassembled WGS sequence"/>
</dbReference>
<evidence type="ECO:0000256" key="2">
    <source>
        <dbReference type="ARBA" id="ARBA00022771"/>
    </source>
</evidence>
<comment type="caution">
    <text evidence="8">The sequence shown here is derived from an EMBL/GenBank/DDBJ whole genome shotgun (WGS) entry which is preliminary data.</text>
</comment>
<evidence type="ECO:0000256" key="1">
    <source>
        <dbReference type="ARBA" id="ARBA00022723"/>
    </source>
</evidence>
<evidence type="ECO:0000256" key="4">
    <source>
        <dbReference type="PROSITE-ProRule" id="PRU00175"/>
    </source>
</evidence>
<evidence type="ECO:0000313" key="8">
    <source>
        <dbReference type="EMBL" id="KAG6525004.1"/>
    </source>
</evidence>
<feature type="domain" description="Helicase C-terminal" evidence="7">
    <location>
        <begin position="951"/>
        <end position="1088"/>
    </location>
</feature>
<dbReference type="Gene3D" id="2.130.10.10">
    <property type="entry name" value="YVTN repeat-like/Quinoprotein amine dehydrogenase"/>
    <property type="match status" value="2"/>
</dbReference>
<proteinExistence type="predicted"/>
<dbReference type="InterPro" id="IPR017907">
    <property type="entry name" value="Znf_RING_CS"/>
</dbReference>
<sequence length="1252" mass="138787">MESPECPVCLQPYDEQQAVPRVLACGHSICEQCLVVLPPPSHALPDALRCPACTQIVPFSRSLGPAALPKNIDLLRVLPVSSSSSLSPSPDSGAKSKPSGTLEYFPVSEIYRSLYAIWKDSILPQEAIYPVPSGIRTDEVLVAIMPSPLGRPWFSRANQLVTLLPVASVSSLSKESESKWFRLSYTARVLEALSELDDGTRASLRFLIDASWKERRGVCKVYGLWMKPEEESSDLYLISETFDRSLSDVLKGESKLNLSGDITDKFLAFVNIGLDLSEAVMGLHFQGIVCGCLTISCVSLDEFGYCHIDFNKVLLTSWRTQEDIRSFVSRKGGEHCAKDKYQLFVSPETLLVYDEDSGKDCGSDGPIQYASDVWSLACILAMLITGDEFISPGLYDSWFSMLEKGRCENFVELYDAWKEKVISKLKHLLLGTQFEQILHLLTLGLSYGLHNRLRVSDIWHCIVLTSSKTFLHYVPPLDGFAAKDTLLCCLVLGNSLCSVKKSSHAGNSSACSTSDINIIGSNVSNNQNPQQEKIDEDLVKRIHGHCPKSLTLEGHSDCVTGLAIHGDFLFSSSFDKTIRVWSLQDFSYIQSLKGHEHRIMAILVLDDTNMPICISGDSGSGIFVWNIGASLDQEPCKKWYEHNDWRYSGIHCLALSSTGYLYTGGGDKSIKVWSLQDYTLSCTMTGHKSIVSSLAVANGVLYSGSWDGTIRSWWLHDHSSLAILGHEEPGISAPILSISIENNFLLSAHENGILKVWRNDELFKSQQIHNGAIFALNLDKGSIFTGGWDRIIHLQVLSENELEAEVSTIGSINCDSVVTCLLYWHGRLFAGLSNKDIKIVSCGGPRGLWWCGGIYTIPNQKEDCALGILGVGIRLLLSKERAGCHHLSSSEAKANPAILCNTNKVKDLARLSLKNPEYISVHDKSVTATPEQLTQFTFIVPLGQKLSMLWSFIKANLKLKILVFLTSCKPAKFVFEAFRKLRPGIPLKCLHGWMKQNARMLTYLQFCEETSVLFSTDVASHGLDYSAVDWVIQANCPEDIATYIHRVGCTACFKIPSLGLSVTPKLRFLKCKLGVNLAPTEANHGEKGPHDVNAIVDNRKLQLNVRSDDVEDKVLIPNESSSFDLGSWKTELGTRVLNKKKLKINLHQPFGTRVKFDDDGNVMPPLTALYDTQTVDSSVHFDVVEELYNKLREETTMAKIKESITEAATHPAISCEIATCFYGLVLLKRPSGYLICNTRHIFVSEESLLSNT</sequence>
<dbReference type="Gene3D" id="1.10.510.10">
    <property type="entry name" value="Transferase(Phosphotransferase) domain 1"/>
    <property type="match status" value="1"/>
</dbReference>
<dbReference type="Gene3D" id="3.40.50.300">
    <property type="entry name" value="P-loop containing nucleotide triphosphate hydrolases"/>
    <property type="match status" value="1"/>
</dbReference>
<dbReference type="SUPFAM" id="SSF57850">
    <property type="entry name" value="RING/U-box"/>
    <property type="match status" value="1"/>
</dbReference>
<dbReference type="InterPro" id="IPR027417">
    <property type="entry name" value="P-loop_NTPase"/>
</dbReference>
<dbReference type="InterPro" id="IPR001650">
    <property type="entry name" value="Helicase_C-like"/>
</dbReference>
<dbReference type="AlphaFoldDB" id="A0A8J5HTU0"/>
<gene>
    <name evidence="8" type="ORF">ZIOFF_014956</name>
</gene>
<feature type="domain" description="RING-type" evidence="6">
    <location>
        <begin position="6"/>
        <end position="54"/>
    </location>
</feature>
<reference evidence="8 9" key="1">
    <citation type="submission" date="2020-08" db="EMBL/GenBank/DDBJ databases">
        <title>Plant Genome Project.</title>
        <authorList>
            <person name="Zhang R.-G."/>
        </authorList>
    </citation>
    <scope>NUCLEOTIDE SEQUENCE [LARGE SCALE GENOMIC DNA]</scope>
    <source>
        <tissue evidence="8">Rhizome</tissue>
    </source>
</reference>
<evidence type="ECO:0000313" key="9">
    <source>
        <dbReference type="Proteomes" id="UP000734854"/>
    </source>
</evidence>
<dbReference type="InterPro" id="IPR011009">
    <property type="entry name" value="Kinase-like_dom_sf"/>
</dbReference>
<dbReference type="PROSITE" id="PS50082">
    <property type="entry name" value="WD_REPEATS_2"/>
    <property type="match status" value="2"/>
</dbReference>
<dbReference type="Pfam" id="PF00400">
    <property type="entry name" value="WD40"/>
    <property type="match status" value="3"/>
</dbReference>
<dbReference type="InterPro" id="IPR001841">
    <property type="entry name" value="Znf_RING"/>
</dbReference>
<evidence type="ECO:0000256" key="3">
    <source>
        <dbReference type="ARBA" id="ARBA00022833"/>
    </source>
</evidence>
<protein>
    <submittedName>
        <fullName evidence="8">Uncharacterized protein</fullName>
    </submittedName>
</protein>
<dbReference type="GO" id="GO:0008270">
    <property type="term" value="F:zinc ion binding"/>
    <property type="evidence" value="ECO:0007669"/>
    <property type="project" value="UniProtKB-KW"/>
</dbReference>
<dbReference type="PANTHER" id="PTHR44489">
    <property type="match status" value="1"/>
</dbReference>
<accession>A0A8J5HTU0</accession>
<keyword evidence="9" id="KW-1185">Reference proteome</keyword>
<evidence type="ECO:0000259" key="7">
    <source>
        <dbReference type="PROSITE" id="PS51194"/>
    </source>
</evidence>
<keyword evidence="1" id="KW-0479">Metal-binding</keyword>
<dbReference type="PROSITE" id="PS00518">
    <property type="entry name" value="ZF_RING_1"/>
    <property type="match status" value="1"/>
</dbReference>
<dbReference type="InterPro" id="IPR001680">
    <property type="entry name" value="WD40_rpt"/>
</dbReference>